<dbReference type="Proteomes" id="UP000694001">
    <property type="component" value="Chromosome"/>
</dbReference>
<organism evidence="4 5">
    <name type="scientific">Elioraea tepida</name>
    <dbReference type="NCBI Taxonomy" id="2843330"/>
    <lineage>
        <taxon>Bacteria</taxon>
        <taxon>Pseudomonadati</taxon>
        <taxon>Pseudomonadota</taxon>
        <taxon>Alphaproteobacteria</taxon>
        <taxon>Acetobacterales</taxon>
        <taxon>Elioraeaceae</taxon>
        <taxon>Elioraea</taxon>
    </lineage>
</organism>
<evidence type="ECO:0000256" key="1">
    <source>
        <dbReference type="ARBA" id="ARBA00022553"/>
    </source>
</evidence>
<sequence length="127" mass="13031">MARILLIDDMLAVRKAIASLLKSGGHVVTEAGDGEAGLEAARAGGFDLVITDMLMPKRDGTSVLMELARTPNRPKLLAISGGSGALSEMDALRLASLTADATLAKPFDNATLLQAVDRLTGAQATGG</sequence>
<evidence type="ECO:0000259" key="3">
    <source>
        <dbReference type="PROSITE" id="PS50110"/>
    </source>
</evidence>
<keyword evidence="1 2" id="KW-0597">Phosphoprotein</keyword>
<dbReference type="AlphaFoldDB" id="A0A975YJV7"/>
<gene>
    <name evidence="4" type="ORF">KO353_01975</name>
</gene>
<feature type="modified residue" description="4-aspartylphosphate" evidence="2">
    <location>
        <position position="52"/>
    </location>
</feature>
<dbReference type="RefSeq" id="WP_218286102.1">
    <property type="nucleotide sequence ID" value="NZ_CP076448.1"/>
</dbReference>
<feature type="domain" description="Response regulatory" evidence="3">
    <location>
        <begin position="3"/>
        <end position="120"/>
    </location>
</feature>
<dbReference type="SMART" id="SM00448">
    <property type="entry name" value="REC"/>
    <property type="match status" value="1"/>
</dbReference>
<keyword evidence="5" id="KW-1185">Reference proteome</keyword>
<dbReference type="InterPro" id="IPR050595">
    <property type="entry name" value="Bact_response_regulator"/>
</dbReference>
<name>A0A975YJV7_9PROT</name>
<dbReference type="GO" id="GO:0000160">
    <property type="term" value="P:phosphorelay signal transduction system"/>
    <property type="evidence" value="ECO:0007669"/>
    <property type="project" value="InterPro"/>
</dbReference>
<evidence type="ECO:0000313" key="5">
    <source>
        <dbReference type="Proteomes" id="UP000694001"/>
    </source>
</evidence>
<dbReference type="CDD" id="cd00156">
    <property type="entry name" value="REC"/>
    <property type="match status" value="1"/>
</dbReference>
<dbReference type="PROSITE" id="PS50110">
    <property type="entry name" value="RESPONSE_REGULATORY"/>
    <property type="match status" value="1"/>
</dbReference>
<dbReference type="Pfam" id="PF00072">
    <property type="entry name" value="Response_reg"/>
    <property type="match status" value="1"/>
</dbReference>
<dbReference type="PANTHER" id="PTHR44591:SF23">
    <property type="entry name" value="CHEY SUBFAMILY"/>
    <property type="match status" value="1"/>
</dbReference>
<dbReference type="KEGG" id="elio:KO353_01975"/>
<dbReference type="InterPro" id="IPR001789">
    <property type="entry name" value="Sig_transdc_resp-reg_receiver"/>
</dbReference>
<reference evidence="4" key="1">
    <citation type="submission" date="2021-06" db="EMBL/GenBank/DDBJ databases">
        <title>Elioraea tepida, sp. nov., a moderately thermophilic aerobic anoxygenic phototrophic bacterium isolated from an alkaline siliceous hot spring mat community in Yellowstone National Park, WY, USA.</title>
        <authorList>
            <person name="Saini M.K."/>
            <person name="Yoshida S."/>
            <person name="Sebastian A."/>
            <person name="Hirose S."/>
            <person name="Hara E."/>
            <person name="Tamaki H."/>
            <person name="Soulier N.T."/>
            <person name="Albert I."/>
            <person name="Hanada S."/>
            <person name="Bryant D.A."/>
            <person name="Tank M."/>
        </authorList>
    </citation>
    <scope>NUCLEOTIDE SEQUENCE</scope>
    <source>
        <strain evidence="4">MS-P2</strain>
    </source>
</reference>
<dbReference type="EMBL" id="CP076448">
    <property type="protein sequence ID" value="QXM25046.1"/>
    <property type="molecule type" value="Genomic_DNA"/>
</dbReference>
<evidence type="ECO:0000313" key="4">
    <source>
        <dbReference type="EMBL" id="QXM25046.1"/>
    </source>
</evidence>
<accession>A0A975YJV7</accession>
<proteinExistence type="predicted"/>
<evidence type="ECO:0000256" key="2">
    <source>
        <dbReference type="PROSITE-ProRule" id="PRU00169"/>
    </source>
</evidence>
<dbReference type="PANTHER" id="PTHR44591">
    <property type="entry name" value="STRESS RESPONSE REGULATOR PROTEIN 1"/>
    <property type="match status" value="1"/>
</dbReference>
<protein>
    <submittedName>
        <fullName evidence="4">Response regulator</fullName>
    </submittedName>
</protein>